<dbReference type="PIRSF" id="PIRSF018637">
    <property type="entry name" value="TrmK"/>
    <property type="match status" value="1"/>
</dbReference>
<dbReference type="GO" id="GO:0160105">
    <property type="term" value="F:tRNA (adenine(22)-N1)-methyltransferase activity"/>
    <property type="evidence" value="ECO:0007669"/>
    <property type="project" value="InterPro"/>
</dbReference>
<evidence type="ECO:0000313" key="2">
    <source>
        <dbReference type="Proteomes" id="UP000217785"/>
    </source>
</evidence>
<dbReference type="GO" id="GO:0032259">
    <property type="term" value="P:methylation"/>
    <property type="evidence" value="ECO:0007669"/>
    <property type="project" value="UniProtKB-KW"/>
</dbReference>
<organism evidence="1 2">
    <name type="scientific">Effusibacillus lacus</name>
    <dbReference type="NCBI Taxonomy" id="1348429"/>
    <lineage>
        <taxon>Bacteria</taxon>
        <taxon>Bacillati</taxon>
        <taxon>Bacillota</taxon>
        <taxon>Bacilli</taxon>
        <taxon>Bacillales</taxon>
        <taxon>Alicyclobacillaceae</taxon>
        <taxon>Effusibacillus</taxon>
    </lineage>
</organism>
<accession>A0A292YSP7</accession>
<name>A0A292YSP7_9BACL</name>
<dbReference type="SUPFAM" id="SSF53335">
    <property type="entry name" value="S-adenosyl-L-methionine-dependent methyltransferases"/>
    <property type="match status" value="1"/>
</dbReference>
<dbReference type="AlphaFoldDB" id="A0A292YSP7"/>
<dbReference type="OrthoDB" id="5881184at2"/>
<protein>
    <submittedName>
        <fullName evidence="1">SAM-dependent methyltransferase</fullName>
    </submittedName>
</protein>
<dbReference type="Pfam" id="PF04816">
    <property type="entry name" value="TrmK"/>
    <property type="match status" value="1"/>
</dbReference>
<dbReference type="InterPro" id="IPR006901">
    <property type="entry name" value="TrmK"/>
</dbReference>
<keyword evidence="1" id="KW-0808">Transferase</keyword>
<dbReference type="PANTHER" id="PTHR38451">
    <property type="entry name" value="TRNA (ADENINE(22)-N(1))-METHYLTRANSFERASE"/>
    <property type="match status" value="1"/>
</dbReference>
<gene>
    <name evidence="1" type="ORF">EFBL_3190</name>
</gene>
<proteinExistence type="predicted"/>
<dbReference type="Proteomes" id="UP000217785">
    <property type="component" value="Unassembled WGS sequence"/>
</dbReference>
<dbReference type="Gene3D" id="3.40.50.150">
    <property type="entry name" value="Vaccinia Virus protein VP39"/>
    <property type="match status" value="1"/>
</dbReference>
<dbReference type="PANTHER" id="PTHR38451:SF1">
    <property type="entry name" value="TRNA (ADENINE(22)-N(1))-METHYLTRANSFERASE"/>
    <property type="match status" value="1"/>
</dbReference>
<keyword evidence="2" id="KW-1185">Reference proteome</keyword>
<sequence length="235" mass="26282">MKLSKRLQKVADLIPMRAKIADIGSDHAYLPTYLVEQGKVVKAVAGEVNQGPYETAKRTVEEAGLSDKIDVRRGNGLEVITAGEADTITVCGMGGGTIVEILAAGKDKLYGVKKMILQPMVDSDRLRKWLHQNGWRITVEELVMDEGILYEILLAEPGQEVYSDPLWYEFGNVELLKNHPLFPQKIACAIEKLERILRSLQKAQGEDAGMKRDAMLEKKNRLEEVWKACKQESGM</sequence>
<dbReference type="RefSeq" id="WP_131927784.1">
    <property type="nucleotide sequence ID" value="NZ_BDUF01000101.1"/>
</dbReference>
<dbReference type="EMBL" id="BDUF01000101">
    <property type="protein sequence ID" value="GAX91500.1"/>
    <property type="molecule type" value="Genomic_DNA"/>
</dbReference>
<keyword evidence="1" id="KW-0489">Methyltransferase</keyword>
<dbReference type="InterPro" id="IPR029063">
    <property type="entry name" value="SAM-dependent_MTases_sf"/>
</dbReference>
<evidence type="ECO:0000313" key="1">
    <source>
        <dbReference type="EMBL" id="GAX91500.1"/>
    </source>
</evidence>
<comment type="caution">
    <text evidence="1">The sequence shown here is derived from an EMBL/GenBank/DDBJ whole genome shotgun (WGS) entry which is preliminary data.</text>
</comment>
<reference evidence="2" key="1">
    <citation type="submission" date="2017-07" db="EMBL/GenBank/DDBJ databases">
        <title>Draft genome sequence of Effusibacillus lacus strain skLN1.</title>
        <authorList>
            <person name="Watanabe M."/>
            <person name="Kojima H."/>
            <person name="Fukui M."/>
        </authorList>
    </citation>
    <scope>NUCLEOTIDE SEQUENCE [LARGE SCALE GENOMIC DNA]</scope>
    <source>
        <strain evidence="2">skLN1</strain>
    </source>
</reference>